<accession>A0ACC3MYX5</accession>
<evidence type="ECO:0000313" key="1">
    <source>
        <dbReference type="EMBL" id="KAK3706376.1"/>
    </source>
</evidence>
<organism evidence="1 2">
    <name type="scientific">Vermiconidia calcicola</name>
    <dbReference type="NCBI Taxonomy" id="1690605"/>
    <lineage>
        <taxon>Eukaryota</taxon>
        <taxon>Fungi</taxon>
        <taxon>Dikarya</taxon>
        <taxon>Ascomycota</taxon>
        <taxon>Pezizomycotina</taxon>
        <taxon>Dothideomycetes</taxon>
        <taxon>Dothideomycetidae</taxon>
        <taxon>Mycosphaerellales</taxon>
        <taxon>Extremaceae</taxon>
        <taxon>Vermiconidia</taxon>
    </lineage>
</organism>
<name>A0ACC3MYX5_9PEZI</name>
<keyword evidence="2" id="KW-1185">Reference proteome</keyword>
<dbReference type="EMBL" id="JAUTXU010000120">
    <property type="protein sequence ID" value="KAK3706376.1"/>
    <property type="molecule type" value="Genomic_DNA"/>
</dbReference>
<gene>
    <name evidence="1" type="primary">MIA40_2</name>
    <name evidence="1" type="ORF">LTR37_012754</name>
</gene>
<protein>
    <submittedName>
        <fullName evidence="1">Oxidoreductase</fullName>
    </submittedName>
</protein>
<sequence>MFRSATRIASRPRLSRALPNAPTARRFLSTAPPHQKSRSWKSSAARWGLAGGLVYYYNIASVFAEEPAYQAHPLPDIARENETYQTIDSVSEQRRAQARPQAPSPSSESQAANVAAVPDAEATTPGSPQALKEEAGEQGAFNEETGEINWDCPCLGGMAYGPCGDQFRAAFSCFVYSKDEPKGVDCIEHFKTMQNCFREHPDVYGSELEDDDAPADGTESQSVLTSSEPATAGQGDRVNTPLSAGEKADRGPQAESGAKPTVALDQAPAQASATDKDRVAQSNEANDALKPKASHDAGDETETRPMAESDKKPANASERTSAQASATDKDRVAQPDEADDAFIPKASHDARDAEVPKE</sequence>
<dbReference type="Proteomes" id="UP001281147">
    <property type="component" value="Unassembled WGS sequence"/>
</dbReference>
<proteinExistence type="predicted"/>
<evidence type="ECO:0000313" key="2">
    <source>
        <dbReference type="Proteomes" id="UP001281147"/>
    </source>
</evidence>
<comment type="caution">
    <text evidence="1">The sequence shown here is derived from an EMBL/GenBank/DDBJ whole genome shotgun (WGS) entry which is preliminary data.</text>
</comment>
<reference evidence="1" key="1">
    <citation type="submission" date="2023-07" db="EMBL/GenBank/DDBJ databases">
        <title>Black Yeasts Isolated from many extreme environments.</title>
        <authorList>
            <person name="Coleine C."/>
            <person name="Stajich J.E."/>
            <person name="Selbmann L."/>
        </authorList>
    </citation>
    <scope>NUCLEOTIDE SEQUENCE</scope>
    <source>
        <strain evidence="1">CCFEE 5714</strain>
    </source>
</reference>